<feature type="non-terminal residue" evidence="2">
    <location>
        <position position="364"/>
    </location>
</feature>
<feature type="compositionally biased region" description="Polar residues" evidence="1">
    <location>
        <begin position="252"/>
        <end position="262"/>
    </location>
</feature>
<feature type="region of interest" description="Disordered" evidence="1">
    <location>
        <begin position="252"/>
        <end position="272"/>
    </location>
</feature>
<evidence type="ECO:0000313" key="3">
    <source>
        <dbReference type="Proteomes" id="UP001642464"/>
    </source>
</evidence>
<keyword evidence="3" id="KW-1185">Reference proteome</keyword>
<dbReference type="EMBL" id="CAXAMM010010580">
    <property type="protein sequence ID" value="CAK9023710.1"/>
    <property type="molecule type" value="Genomic_DNA"/>
</dbReference>
<organism evidence="2 3">
    <name type="scientific">Durusdinium trenchii</name>
    <dbReference type="NCBI Taxonomy" id="1381693"/>
    <lineage>
        <taxon>Eukaryota</taxon>
        <taxon>Sar</taxon>
        <taxon>Alveolata</taxon>
        <taxon>Dinophyceae</taxon>
        <taxon>Suessiales</taxon>
        <taxon>Symbiodiniaceae</taxon>
        <taxon>Durusdinium</taxon>
    </lineage>
</organism>
<evidence type="ECO:0000256" key="1">
    <source>
        <dbReference type="SAM" id="MobiDB-lite"/>
    </source>
</evidence>
<reference evidence="2 3" key="1">
    <citation type="submission" date="2024-02" db="EMBL/GenBank/DDBJ databases">
        <authorList>
            <person name="Chen Y."/>
            <person name="Shah S."/>
            <person name="Dougan E. K."/>
            <person name="Thang M."/>
            <person name="Chan C."/>
        </authorList>
    </citation>
    <scope>NUCLEOTIDE SEQUENCE [LARGE SCALE GENOMIC DNA]</scope>
</reference>
<gene>
    <name evidence="2" type="ORF">SCF082_LOCUS16312</name>
</gene>
<accession>A0ABP0KA93</accession>
<comment type="caution">
    <text evidence="2">The sequence shown here is derived from an EMBL/GenBank/DDBJ whole genome shotgun (WGS) entry which is preliminary data.</text>
</comment>
<proteinExistence type="predicted"/>
<name>A0ABP0KA93_9DINO</name>
<sequence>MTHSNLKVSLVSLCLQRVIFPSSIGPASLADHGFATAGGRRLLLGSCLLGFGAAPAQAQSVFSNGDKWDGSFLDTSRDCKESVVLGTPEGTCLRNSNALGGYATIRGRDTPGGDEWEVFSEYDGSEIVVPFKERGGPKAVGKWFNNKKEGVKGVKWDDGTVWEKMDYKIFPAPNEFTEALGKARNEAKVHGVASSASTACQVQLDDPPGVHVQEVLEKEVDDFGGNILKLTMKARFGANAGEMAQAFTPNSPPTFVSSQIQRPPSPEGNVSAEDGAVKQIADIVADAEAKIMRRMEGWTSEGSIMHQLASGTVSDLRLSSAIAGDCLKLKSTVEDLKGRMSSLADENHRLRSRLRDELTRPEES</sequence>
<protein>
    <submittedName>
        <fullName evidence="2">Uncharacterized protein</fullName>
    </submittedName>
</protein>
<evidence type="ECO:0000313" key="2">
    <source>
        <dbReference type="EMBL" id="CAK9023710.1"/>
    </source>
</evidence>
<dbReference type="Proteomes" id="UP001642464">
    <property type="component" value="Unassembled WGS sequence"/>
</dbReference>